<evidence type="ECO:0000313" key="5">
    <source>
        <dbReference type="Proteomes" id="UP000245124"/>
    </source>
</evidence>
<keyword evidence="2" id="KW-0812">Transmembrane</keyword>
<name>A0A2R5FMS9_NOSCO</name>
<comment type="caution">
    <text evidence="4">The sequence shown here is derived from an EMBL/GenBank/DDBJ whole genome shotgun (WGS) entry which is preliminary data.</text>
</comment>
<feature type="domain" description="ABC1 atypical kinase-like" evidence="3">
    <location>
        <begin position="120"/>
        <end position="373"/>
    </location>
</feature>
<keyword evidence="2" id="KW-0472">Membrane</keyword>
<reference evidence="4 5" key="1">
    <citation type="submission" date="2017-06" db="EMBL/GenBank/DDBJ databases">
        <title>Genome sequencing of cyanobaciteial culture collection at National Institute for Environmental Studies (NIES).</title>
        <authorList>
            <person name="Hirose Y."/>
            <person name="Shimura Y."/>
            <person name="Fujisawa T."/>
            <person name="Nakamura Y."/>
            <person name="Kawachi M."/>
        </authorList>
    </citation>
    <scope>NUCLEOTIDE SEQUENCE [LARGE SCALE GENOMIC DNA]</scope>
    <source>
        <strain evidence="4 5">NIES-4072</strain>
    </source>
</reference>
<comment type="similarity">
    <text evidence="1">Belongs to the protein kinase superfamily. ADCK protein kinase family.</text>
</comment>
<feature type="transmembrane region" description="Helical" evidence="2">
    <location>
        <begin position="559"/>
        <end position="578"/>
    </location>
</feature>
<dbReference type="InterPro" id="IPR050154">
    <property type="entry name" value="UbiB_kinase"/>
</dbReference>
<dbReference type="CDD" id="cd05121">
    <property type="entry name" value="ABC1_ADCK3-like"/>
    <property type="match status" value="1"/>
</dbReference>
<dbReference type="InterPro" id="IPR011009">
    <property type="entry name" value="Kinase-like_dom_sf"/>
</dbReference>
<dbReference type="InterPro" id="IPR004147">
    <property type="entry name" value="ABC1_dom"/>
</dbReference>
<dbReference type="Proteomes" id="UP000245124">
    <property type="component" value="Unassembled WGS sequence"/>
</dbReference>
<dbReference type="AlphaFoldDB" id="A0A2R5FMS9"/>
<dbReference type="EMBL" id="BDUD01000001">
    <property type="protein sequence ID" value="GBG19339.1"/>
    <property type="molecule type" value="Genomic_DNA"/>
</dbReference>
<keyword evidence="5" id="KW-1185">Reference proteome</keyword>
<dbReference type="Pfam" id="PF03109">
    <property type="entry name" value="ABC1"/>
    <property type="match status" value="1"/>
</dbReference>
<feature type="transmembrane region" description="Helical" evidence="2">
    <location>
        <begin position="533"/>
        <end position="553"/>
    </location>
</feature>
<proteinExistence type="inferred from homology"/>
<evidence type="ECO:0000259" key="3">
    <source>
        <dbReference type="Pfam" id="PF03109"/>
    </source>
</evidence>
<keyword evidence="2" id="KW-1133">Transmembrane helix</keyword>
<dbReference type="SUPFAM" id="SSF56112">
    <property type="entry name" value="Protein kinase-like (PK-like)"/>
    <property type="match status" value="1"/>
</dbReference>
<dbReference type="PANTHER" id="PTHR10566">
    <property type="entry name" value="CHAPERONE-ACTIVITY OF BC1 COMPLEX CABC1 -RELATED"/>
    <property type="match status" value="1"/>
</dbReference>
<dbReference type="PANTHER" id="PTHR10566:SF113">
    <property type="entry name" value="PROTEIN ACTIVITY OF BC1 COMPLEX KINASE 7, CHLOROPLASTIC"/>
    <property type="match status" value="1"/>
</dbReference>
<sequence length="587" mass="66163">MEHGALRKFFHCPPHLSHIPIPMPNAQCPLPTPHSPLSKMFLTQTVPRQREILEVFLRNGWDYMRRLLTGGKADEPQLPTPAVLKNILVDLGPVYVKLGQLMSTRPDLLNAGYIEELSTLQDEVPPVPWSQIEIILRKELKLPLAETFSTVNPIPVAAGSIAQTHRATLIDGREVALKVQRPGIDLTIAQDIALIQGIADLVARTEFGQTYEIKSIAEEFTKALEAELDFTREAGFTDQLRRNLSKSRWYDPTQIVVAEINWELTTAKLLVMEWLDGVPFLAADLDSDPNVKDSALKRKEITTLLFRVFFQQLYIDGFFHADPHPGNLFYLKDGRVALLDCGMVGRLDPRTQQILTEMLLAIVDLDAQRCAQLTLQLSDSAQPVILSRLENDYDRMLRKYHNVSLTEINFSQIIYEVLQVARNNKIRLPSNMGLYAKTLANLEGVARTFNPELNFFDEVKPLITDLFRRQLLGDNPVRSLLRTALDIKSLSLQSPRQIELLLDRVTSETLQWNLSLRGLDGVRRTMDDAANRLSFSILVGSLIMGAAIISTRAQTTQLSFLSTTLFAVASLLGLWLIISTLRSGRLR</sequence>
<organism evidence="4 5">
    <name type="scientific">Nostoc commune NIES-4072</name>
    <dbReference type="NCBI Taxonomy" id="2005467"/>
    <lineage>
        <taxon>Bacteria</taxon>
        <taxon>Bacillati</taxon>
        <taxon>Cyanobacteriota</taxon>
        <taxon>Cyanophyceae</taxon>
        <taxon>Nostocales</taxon>
        <taxon>Nostocaceae</taxon>
        <taxon>Nostoc</taxon>
    </lineage>
</organism>
<evidence type="ECO:0000313" key="4">
    <source>
        <dbReference type="EMBL" id="GBG19339.1"/>
    </source>
</evidence>
<protein>
    <recommendedName>
        <fullName evidence="3">ABC1 atypical kinase-like domain-containing protein</fullName>
    </recommendedName>
</protein>
<evidence type="ECO:0000256" key="2">
    <source>
        <dbReference type="SAM" id="Phobius"/>
    </source>
</evidence>
<accession>A0A2R5FMS9</accession>
<evidence type="ECO:0000256" key="1">
    <source>
        <dbReference type="ARBA" id="ARBA00009670"/>
    </source>
</evidence>
<gene>
    <name evidence="4" type="ORF">NIES4072_30060</name>
</gene>